<dbReference type="InterPro" id="IPR036638">
    <property type="entry name" value="HLH_DNA-bd_sf"/>
</dbReference>
<name>A0AAN9EUD5_CLITE</name>
<dbReference type="GO" id="GO:0080090">
    <property type="term" value="P:regulation of primary metabolic process"/>
    <property type="evidence" value="ECO:0007669"/>
    <property type="project" value="UniProtKB-ARBA"/>
</dbReference>
<accession>A0AAN9EUD5</accession>
<evidence type="ECO:0000256" key="4">
    <source>
        <dbReference type="ARBA" id="ARBA00023242"/>
    </source>
</evidence>
<evidence type="ECO:0000259" key="6">
    <source>
        <dbReference type="PROSITE" id="PS50888"/>
    </source>
</evidence>
<dbReference type="SMART" id="SM00353">
    <property type="entry name" value="HLH"/>
    <property type="match status" value="1"/>
</dbReference>
<dbReference type="InterPro" id="IPR052610">
    <property type="entry name" value="bHLH_transcription_regulator"/>
</dbReference>
<evidence type="ECO:0000256" key="5">
    <source>
        <dbReference type="SAM" id="Coils"/>
    </source>
</evidence>
<keyword evidence="2" id="KW-0805">Transcription regulation</keyword>
<evidence type="ECO:0000256" key="1">
    <source>
        <dbReference type="ARBA" id="ARBA00004123"/>
    </source>
</evidence>
<organism evidence="7 8">
    <name type="scientific">Clitoria ternatea</name>
    <name type="common">Butterfly pea</name>
    <dbReference type="NCBI Taxonomy" id="43366"/>
    <lineage>
        <taxon>Eukaryota</taxon>
        <taxon>Viridiplantae</taxon>
        <taxon>Streptophyta</taxon>
        <taxon>Embryophyta</taxon>
        <taxon>Tracheophyta</taxon>
        <taxon>Spermatophyta</taxon>
        <taxon>Magnoliopsida</taxon>
        <taxon>eudicotyledons</taxon>
        <taxon>Gunneridae</taxon>
        <taxon>Pentapetalae</taxon>
        <taxon>rosids</taxon>
        <taxon>fabids</taxon>
        <taxon>Fabales</taxon>
        <taxon>Fabaceae</taxon>
        <taxon>Papilionoideae</taxon>
        <taxon>50 kb inversion clade</taxon>
        <taxon>NPAAA clade</taxon>
        <taxon>indigoferoid/millettioid clade</taxon>
        <taxon>Phaseoleae</taxon>
        <taxon>Clitoria</taxon>
    </lineage>
</organism>
<dbReference type="PANTHER" id="PTHR45959">
    <property type="entry name" value="BHLH TRANSCRIPTION FACTOR"/>
    <property type="match status" value="1"/>
</dbReference>
<sequence>MELNSCVIIRFLLSFVKLDSRSIGMSQMYQLKILLGVYQVGEVLILWSDNVEFAVAVLVLWYNIWKVGRSCAGFRSWTFRCIIRASVLVNECTIRGTSLFFGPKFLFTKLYQLCFTQNVMAFSVIEVLSKICNSITSMDESWTSWLCDMESDDYSFINQSEIKVDDGISTLASHHDITTVLEKENQQRSITIENNSTMGCSLERPCKFLKTCTSNYVNAEHIPQKKASSPTSYILSFDNTNPTPIDVETASKPGTKVVNHGMLLPSKNEPRLFTQEGKKKTNGSVTRSHHHADDHIIAERTRREKISQQLIALSTLIPDLKKMDKATVLDAAIKYVKHLEGQVKGLEEKSKRKSVEYVVVVKKNEECAKDEDVCVSSNSCEYAIKTNVSLPEVEARVSNKDVLIRIHCEKENASLVNIFREIEKLHLSVTDSSALSFGSSVLHLTIIAKMEEEMNMSMKEVTTKLRVGLCNLCSAAPCTAHR</sequence>
<keyword evidence="3" id="KW-0804">Transcription</keyword>
<gene>
    <name evidence="7" type="ORF">RJT34_30886</name>
</gene>
<feature type="coiled-coil region" evidence="5">
    <location>
        <begin position="329"/>
        <end position="356"/>
    </location>
</feature>
<dbReference type="AlphaFoldDB" id="A0AAN9EUD5"/>
<comment type="caution">
    <text evidence="7">The sequence shown here is derived from an EMBL/GenBank/DDBJ whole genome shotgun (WGS) entry which is preliminary data.</text>
</comment>
<keyword evidence="5" id="KW-0175">Coiled coil</keyword>
<keyword evidence="4" id="KW-0539">Nucleus</keyword>
<dbReference type="InterPro" id="IPR011598">
    <property type="entry name" value="bHLH_dom"/>
</dbReference>
<dbReference type="PROSITE" id="PS50888">
    <property type="entry name" value="BHLH"/>
    <property type="match status" value="1"/>
</dbReference>
<evidence type="ECO:0000256" key="3">
    <source>
        <dbReference type="ARBA" id="ARBA00023163"/>
    </source>
</evidence>
<reference evidence="7 8" key="1">
    <citation type="submission" date="2024-01" db="EMBL/GenBank/DDBJ databases">
        <title>The genomes of 5 underutilized Papilionoideae crops provide insights into root nodulation and disease resistance.</title>
        <authorList>
            <person name="Yuan L."/>
        </authorList>
    </citation>
    <scope>NUCLEOTIDE SEQUENCE [LARGE SCALE GENOMIC DNA]</scope>
    <source>
        <strain evidence="7">LY-2023</strain>
        <tissue evidence="7">Leaf</tissue>
    </source>
</reference>
<dbReference type="PANTHER" id="PTHR45959:SF25">
    <property type="entry name" value="BASIC HELIX LOOP HELIX (BHLH) DNA-BINDING FAMILY PROTEIN"/>
    <property type="match status" value="1"/>
</dbReference>
<proteinExistence type="predicted"/>
<comment type="subcellular location">
    <subcellularLocation>
        <location evidence="1">Nucleus</location>
    </subcellularLocation>
</comment>
<evidence type="ECO:0000256" key="2">
    <source>
        <dbReference type="ARBA" id="ARBA00023015"/>
    </source>
</evidence>
<dbReference type="GO" id="GO:0046983">
    <property type="term" value="F:protein dimerization activity"/>
    <property type="evidence" value="ECO:0007669"/>
    <property type="project" value="InterPro"/>
</dbReference>
<dbReference type="InterPro" id="IPR054502">
    <property type="entry name" value="bHLH-TF_ACT-like_plant"/>
</dbReference>
<feature type="domain" description="BHLH" evidence="6">
    <location>
        <begin position="290"/>
        <end position="339"/>
    </location>
</feature>
<dbReference type="Pfam" id="PF00010">
    <property type="entry name" value="HLH"/>
    <property type="match status" value="1"/>
</dbReference>
<dbReference type="GO" id="GO:0005634">
    <property type="term" value="C:nucleus"/>
    <property type="evidence" value="ECO:0007669"/>
    <property type="project" value="UniProtKB-SubCell"/>
</dbReference>
<keyword evidence="8" id="KW-1185">Reference proteome</keyword>
<dbReference type="Pfam" id="PF22754">
    <property type="entry name" value="bHLH-TF_ACT-like_plant"/>
    <property type="match status" value="1"/>
</dbReference>
<dbReference type="Proteomes" id="UP001359559">
    <property type="component" value="Unassembled WGS sequence"/>
</dbReference>
<dbReference type="Gene3D" id="4.10.280.10">
    <property type="entry name" value="Helix-loop-helix DNA-binding domain"/>
    <property type="match status" value="1"/>
</dbReference>
<dbReference type="EMBL" id="JAYKXN010000008">
    <property type="protein sequence ID" value="KAK7263299.1"/>
    <property type="molecule type" value="Genomic_DNA"/>
</dbReference>
<protein>
    <recommendedName>
        <fullName evidence="6">BHLH domain-containing protein</fullName>
    </recommendedName>
</protein>
<evidence type="ECO:0000313" key="8">
    <source>
        <dbReference type="Proteomes" id="UP001359559"/>
    </source>
</evidence>
<dbReference type="SUPFAM" id="SSF47459">
    <property type="entry name" value="HLH, helix-loop-helix DNA-binding domain"/>
    <property type="match status" value="1"/>
</dbReference>
<evidence type="ECO:0000313" key="7">
    <source>
        <dbReference type="EMBL" id="KAK7263299.1"/>
    </source>
</evidence>